<keyword evidence="2 6" id="KW-0436">Ligase</keyword>
<reference evidence="6 7" key="1">
    <citation type="submission" date="2018-02" db="EMBL/GenBank/DDBJ databases">
        <title>8 Nocardia nova and 1 Nocardia cyriacigeorgica strain used for evolution to TMP-SMX.</title>
        <authorList>
            <person name="Mehta H."/>
            <person name="Weng J."/>
            <person name="Shamoo Y."/>
        </authorList>
    </citation>
    <scope>NUCLEOTIDE SEQUENCE [LARGE SCALE GENOMIC DNA]</scope>
    <source>
        <strain evidence="6 7">BAA2227</strain>
    </source>
</reference>
<dbReference type="Pfam" id="PF00501">
    <property type="entry name" value="AMP-binding"/>
    <property type="match status" value="1"/>
</dbReference>
<keyword evidence="3" id="KW-0812">Transmembrane</keyword>
<organism evidence="6 7">
    <name type="scientific">Nocardia nova</name>
    <dbReference type="NCBI Taxonomy" id="37330"/>
    <lineage>
        <taxon>Bacteria</taxon>
        <taxon>Bacillati</taxon>
        <taxon>Actinomycetota</taxon>
        <taxon>Actinomycetes</taxon>
        <taxon>Mycobacteriales</taxon>
        <taxon>Nocardiaceae</taxon>
        <taxon>Nocardia</taxon>
    </lineage>
</organism>
<evidence type="ECO:0000313" key="6">
    <source>
        <dbReference type="EMBL" id="PPJ21827.1"/>
    </source>
</evidence>
<protein>
    <submittedName>
        <fullName evidence="6">Long-chain fatty acid--CoA ligase</fullName>
    </submittedName>
</protein>
<evidence type="ECO:0000256" key="2">
    <source>
        <dbReference type="ARBA" id="ARBA00022598"/>
    </source>
</evidence>
<dbReference type="InterPro" id="IPR045851">
    <property type="entry name" value="AMP-bd_C_sf"/>
</dbReference>
<dbReference type="GO" id="GO:0006631">
    <property type="term" value="P:fatty acid metabolic process"/>
    <property type="evidence" value="ECO:0007669"/>
    <property type="project" value="TreeGrafter"/>
</dbReference>
<evidence type="ECO:0000259" key="4">
    <source>
        <dbReference type="Pfam" id="PF00501"/>
    </source>
</evidence>
<evidence type="ECO:0000256" key="1">
    <source>
        <dbReference type="ARBA" id="ARBA00006432"/>
    </source>
</evidence>
<feature type="transmembrane region" description="Helical" evidence="3">
    <location>
        <begin position="242"/>
        <end position="267"/>
    </location>
</feature>
<accession>A0A2S5ZW91</accession>
<dbReference type="InterPro" id="IPR000873">
    <property type="entry name" value="AMP-dep_synth/lig_dom"/>
</dbReference>
<evidence type="ECO:0000313" key="7">
    <source>
        <dbReference type="Proteomes" id="UP000238356"/>
    </source>
</evidence>
<proteinExistence type="inferred from homology"/>
<feature type="domain" description="AMP-binding enzyme C-terminal" evidence="5">
    <location>
        <begin position="428"/>
        <end position="499"/>
    </location>
</feature>
<dbReference type="PANTHER" id="PTHR43201:SF5">
    <property type="entry name" value="MEDIUM-CHAIN ACYL-COA LIGASE ACSF2, MITOCHONDRIAL"/>
    <property type="match status" value="1"/>
</dbReference>
<dbReference type="Pfam" id="PF13193">
    <property type="entry name" value="AMP-binding_C"/>
    <property type="match status" value="1"/>
</dbReference>
<evidence type="ECO:0000256" key="3">
    <source>
        <dbReference type="SAM" id="Phobius"/>
    </source>
</evidence>
<comment type="caution">
    <text evidence="6">The sequence shown here is derived from an EMBL/GenBank/DDBJ whole genome shotgun (WGS) entry which is preliminary data.</text>
</comment>
<dbReference type="PANTHER" id="PTHR43201">
    <property type="entry name" value="ACYL-COA SYNTHETASE"/>
    <property type="match status" value="1"/>
</dbReference>
<name>A0A2S5ZW91_9NOCA</name>
<dbReference type="InterPro" id="IPR025110">
    <property type="entry name" value="AMP-bd_C"/>
</dbReference>
<gene>
    <name evidence="6" type="ORF">C5F51_32780</name>
</gene>
<dbReference type="FunFam" id="3.30.300.30:FF:000008">
    <property type="entry name" value="2,3-dihydroxybenzoate-AMP ligase"/>
    <property type="match status" value="1"/>
</dbReference>
<dbReference type="SUPFAM" id="SSF56801">
    <property type="entry name" value="Acetyl-CoA synthetase-like"/>
    <property type="match status" value="1"/>
</dbReference>
<sequence length="517" mass="55854">MHISRTGSGTPELLRDFVTGWAAERPEGIAIDYGDQRWTWAQWNDRIDRAARGLAAAGIGRGDRIGFLDKNHPAGLELLFAAAALGAGLAIFNWRLAGDELAYVLDDSEARILFSGSTFRTIAEQARGAAHRLERIITIDDEYEDFLAAASGDAELGTAATESDVALVIYSSGTTGRPKGVLLSQRALVAHTVCVGTKFPFTDGDRNLVAMPMFHVGGVCYALFGIRAGVHSIMTREPTPAALITALLAGATHTFFVPPVIAGFLAAGDAAVDALSQLRYLGYGAAPMPLPLLRRTLDALPDVRFVQVYGQTEVSGVATTLDPGDHRGPNADRRLLSAGRPVPGVTVRIADITTGAEVPVGEEGEIWLHTDQRMTGYLNRPDATAETIVDGWVRTGDIGRVDSDGYLYVEDRLKDMIITGGENVYGPEVERVLLAHPSVTDAAIIGVPDEVWGESVLAILVSDGDADDIQRFCREHLAGYKCPKRFRFVDALPRNASGKILKRELRAPYWADHDRKI</sequence>
<dbReference type="AlphaFoldDB" id="A0A2S5ZW91"/>
<dbReference type="InterPro" id="IPR042099">
    <property type="entry name" value="ANL_N_sf"/>
</dbReference>
<dbReference type="InterPro" id="IPR020845">
    <property type="entry name" value="AMP-binding_CS"/>
</dbReference>
<feature type="domain" description="AMP-dependent synthetase/ligase" evidence="4">
    <location>
        <begin position="21"/>
        <end position="378"/>
    </location>
</feature>
<dbReference type="PROSITE" id="PS00455">
    <property type="entry name" value="AMP_BINDING"/>
    <property type="match status" value="1"/>
</dbReference>
<feature type="transmembrane region" description="Helical" evidence="3">
    <location>
        <begin position="74"/>
        <end position="94"/>
    </location>
</feature>
<evidence type="ECO:0000259" key="5">
    <source>
        <dbReference type="Pfam" id="PF13193"/>
    </source>
</evidence>
<dbReference type="Proteomes" id="UP000238356">
    <property type="component" value="Unassembled WGS sequence"/>
</dbReference>
<feature type="transmembrane region" description="Helical" evidence="3">
    <location>
        <begin position="208"/>
        <end position="230"/>
    </location>
</feature>
<dbReference type="EMBL" id="PSZD01000034">
    <property type="protein sequence ID" value="PPJ21827.1"/>
    <property type="molecule type" value="Genomic_DNA"/>
</dbReference>
<dbReference type="GO" id="GO:0031956">
    <property type="term" value="F:medium-chain fatty acid-CoA ligase activity"/>
    <property type="evidence" value="ECO:0007669"/>
    <property type="project" value="TreeGrafter"/>
</dbReference>
<keyword evidence="7" id="KW-1185">Reference proteome</keyword>
<dbReference type="Gene3D" id="3.40.50.12780">
    <property type="entry name" value="N-terminal domain of ligase-like"/>
    <property type="match status" value="1"/>
</dbReference>
<dbReference type="Gene3D" id="3.30.300.30">
    <property type="match status" value="1"/>
</dbReference>
<dbReference type="RefSeq" id="WP_104364685.1">
    <property type="nucleotide sequence ID" value="NZ_PSZD01000034.1"/>
</dbReference>
<keyword evidence="3" id="KW-0472">Membrane</keyword>
<keyword evidence="3" id="KW-1133">Transmembrane helix</keyword>
<comment type="similarity">
    <text evidence="1">Belongs to the ATP-dependent AMP-binding enzyme family.</text>
</comment>